<dbReference type="FunFam" id="3.30.1360.40:FF:000001">
    <property type="entry name" value="Ribosome-recycling factor"/>
    <property type="match status" value="1"/>
</dbReference>
<dbReference type="SUPFAM" id="SSF55194">
    <property type="entry name" value="Ribosome recycling factor, RRF"/>
    <property type="match status" value="1"/>
</dbReference>
<comment type="subcellular location">
    <subcellularLocation>
        <location evidence="3">Cytoplasm</location>
    </subcellularLocation>
</comment>
<protein>
    <recommendedName>
        <fullName evidence="3">Ribosome-recycling factor</fullName>
        <shortName evidence="3">RRF</shortName>
    </recommendedName>
    <alternativeName>
        <fullName evidence="3">Ribosome-releasing factor</fullName>
    </alternativeName>
</protein>
<dbReference type="GO" id="GO:0005737">
    <property type="term" value="C:cytoplasm"/>
    <property type="evidence" value="ECO:0007669"/>
    <property type="project" value="UniProtKB-SubCell"/>
</dbReference>
<dbReference type="PANTHER" id="PTHR20982">
    <property type="entry name" value="RIBOSOME RECYCLING FACTOR"/>
    <property type="match status" value="1"/>
</dbReference>
<dbReference type="CDD" id="cd00520">
    <property type="entry name" value="RRF"/>
    <property type="match status" value="1"/>
</dbReference>
<proteinExistence type="inferred from homology"/>
<feature type="domain" description="Ribosome recycling factor" evidence="5">
    <location>
        <begin position="16"/>
        <end position="178"/>
    </location>
</feature>
<comment type="function">
    <text evidence="3">Responsible for the release of ribosomes from messenger RNA at the termination of protein biosynthesis. May increase the efficiency of translation by recycling ribosomes from one round of translation to another.</text>
</comment>
<keyword evidence="2 3" id="KW-0648">Protein biosynthesis</keyword>
<gene>
    <name evidence="3" type="primary">frr</name>
    <name evidence="6" type="ORF">A3C16_03660</name>
</gene>
<dbReference type="Pfam" id="PF01765">
    <property type="entry name" value="RRF"/>
    <property type="match status" value="1"/>
</dbReference>
<sequence length="180" mass="20477">MNTLKEKLDSVLEYLKGDIVGLRTGRATPALVEDIMVDYYGAKTPIKALASLSTPEPRQILIQPWDKGALQPIEKAIQASQLGLNPVVDGQGIRLNLPQLTEERKKDLVKVLKQKMEESRIAIRKIREEVLRESDEKEKRKEISEDEKFRTKQDVQKSVDEANKKIEDIGCQKEHDIMTG</sequence>
<feature type="region of interest" description="Disordered" evidence="4">
    <location>
        <begin position="132"/>
        <end position="157"/>
    </location>
</feature>
<evidence type="ECO:0000256" key="3">
    <source>
        <dbReference type="HAMAP-Rule" id="MF_00040"/>
    </source>
</evidence>
<dbReference type="Proteomes" id="UP000177811">
    <property type="component" value="Unassembled WGS sequence"/>
</dbReference>
<dbReference type="AlphaFoldDB" id="A0A1G2KWD8"/>
<dbReference type="Gene3D" id="3.30.1360.40">
    <property type="match status" value="1"/>
</dbReference>
<evidence type="ECO:0000256" key="4">
    <source>
        <dbReference type="SAM" id="MobiDB-lite"/>
    </source>
</evidence>
<name>A0A1G2KWD8_9BACT</name>
<dbReference type="EMBL" id="MHQL01000010">
    <property type="protein sequence ID" value="OHA03720.1"/>
    <property type="molecule type" value="Genomic_DNA"/>
</dbReference>
<evidence type="ECO:0000256" key="1">
    <source>
        <dbReference type="ARBA" id="ARBA00005912"/>
    </source>
</evidence>
<dbReference type="GO" id="GO:0043023">
    <property type="term" value="F:ribosomal large subunit binding"/>
    <property type="evidence" value="ECO:0007669"/>
    <property type="project" value="TreeGrafter"/>
</dbReference>
<dbReference type="InterPro" id="IPR002661">
    <property type="entry name" value="Ribosome_recyc_fac"/>
</dbReference>
<dbReference type="HAMAP" id="MF_00040">
    <property type="entry name" value="RRF"/>
    <property type="match status" value="1"/>
</dbReference>
<evidence type="ECO:0000256" key="2">
    <source>
        <dbReference type="ARBA" id="ARBA00022917"/>
    </source>
</evidence>
<evidence type="ECO:0000313" key="7">
    <source>
        <dbReference type="Proteomes" id="UP000177811"/>
    </source>
</evidence>
<keyword evidence="3" id="KW-0963">Cytoplasm</keyword>
<organism evidence="6 7">
    <name type="scientific">Candidatus Sungbacteria bacterium RIFCSPHIGHO2_02_FULL_51_29</name>
    <dbReference type="NCBI Taxonomy" id="1802273"/>
    <lineage>
        <taxon>Bacteria</taxon>
        <taxon>Candidatus Sungiibacteriota</taxon>
    </lineage>
</organism>
<dbReference type="Gene3D" id="1.10.132.20">
    <property type="entry name" value="Ribosome-recycling factor"/>
    <property type="match status" value="1"/>
</dbReference>
<accession>A0A1G2KWD8</accession>
<comment type="similarity">
    <text evidence="1 3">Belongs to the RRF family.</text>
</comment>
<dbReference type="PANTHER" id="PTHR20982:SF3">
    <property type="entry name" value="MITOCHONDRIAL RIBOSOME RECYCLING FACTOR PSEUDO 1"/>
    <property type="match status" value="1"/>
</dbReference>
<evidence type="ECO:0000259" key="5">
    <source>
        <dbReference type="Pfam" id="PF01765"/>
    </source>
</evidence>
<dbReference type="InterPro" id="IPR023584">
    <property type="entry name" value="Ribosome_recyc_fac_dom"/>
</dbReference>
<dbReference type="GO" id="GO:0006415">
    <property type="term" value="P:translational termination"/>
    <property type="evidence" value="ECO:0007669"/>
    <property type="project" value="UniProtKB-UniRule"/>
</dbReference>
<comment type="caution">
    <text evidence="6">The sequence shown here is derived from an EMBL/GenBank/DDBJ whole genome shotgun (WGS) entry which is preliminary data.</text>
</comment>
<evidence type="ECO:0000313" key="6">
    <source>
        <dbReference type="EMBL" id="OHA03720.1"/>
    </source>
</evidence>
<reference evidence="6 7" key="1">
    <citation type="journal article" date="2016" name="Nat. Commun.">
        <title>Thousands of microbial genomes shed light on interconnected biogeochemical processes in an aquifer system.</title>
        <authorList>
            <person name="Anantharaman K."/>
            <person name="Brown C.T."/>
            <person name="Hug L.A."/>
            <person name="Sharon I."/>
            <person name="Castelle C.J."/>
            <person name="Probst A.J."/>
            <person name="Thomas B.C."/>
            <person name="Singh A."/>
            <person name="Wilkins M.J."/>
            <person name="Karaoz U."/>
            <person name="Brodie E.L."/>
            <person name="Williams K.H."/>
            <person name="Hubbard S.S."/>
            <person name="Banfield J.F."/>
        </authorList>
    </citation>
    <scope>NUCLEOTIDE SEQUENCE [LARGE SCALE GENOMIC DNA]</scope>
</reference>
<dbReference type="InterPro" id="IPR036191">
    <property type="entry name" value="RRF_sf"/>
</dbReference>
<dbReference type="NCBIfam" id="TIGR00496">
    <property type="entry name" value="frr"/>
    <property type="match status" value="1"/>
</dbReference>